<dbReference type="AlphaFoldDB" id="A0A0B1S7T7"/>
<accession>A0A0B1S7T7</accession>
<protein>
    <submittedName>
        <fullName evidence="2">Uncharacterized protein</fullName>
    </submittedName>
</protein>
<organism evidence="2 3">
    <name type="scientific">Oesophagostomum dentatum</name>
    <name type="common">Nodular worm</name>
    <dbReference type="NCBI Taxonomy" id="61180"/>
    <lineage>
        <taxon>Eukaryota</taxon>
        <taxon>Metazoa</taxon>
        <taxon>Ecdysozoa</taxon>
        <taxon>Nematoda</taxon>
        <taxon>Chromadorea</taxon>
        <taxon>Rhabditida</taxon>
        <taxon>Rhabditina</taxon>
        <taxon>Rhabditomorpha</taxon>
        <taxon>Strongyloidea</taxon>
        <taxon>Strongylidae</taxon>
        <taxon>Oesophagostomum</taxon>
    </lineage>
</organism>
<evidence type="ECO:0000313" key="2">
    <source>
        <dbReference type="EMBL" id="KHJ80994.1"/>
    </source>
</evidence>
<dbReference type="EMBL" id="KN595719">
    <property type="protein sequence ID" value="KHJ80994.1"/>
    <property type="molecule type" value="Genomic_DNA"/>
</dbReference>
<keyword evidence="3" id="KW-1185">Reference proteome</keyword>
<dbReference type="PANTHER" id="PTHR47248">
    <property type="entry name" value="PROTEIN CBG06772"/>
    <property type="match status" value="1"/>
</dbReference>
<dbReference type="OrthoDB" id="4473401at2759"/>
<proteinExistence type="predicted"/>
<name>A0A0B1S7T7_OESDE</name>
<dbReference type="Proteomes" id="UP000053660">
    <property type="component" value="Unassembled WGS sequence"/>
</dbReference>
<reference evidence="2 3" key="1">
    <citation type="submission" date="2014-03" db="EMBL/GenBank/DDBJ databases">
        <title>Draft genome of the hookworm Oesophagostomum dentatum.</title>
        <authorList>
            <person name="Mitreva M."/>
        </authorList>
    </citation>
    <scope>NUCLEOTIDE SEQUENCE [LARGE SCALE GENOMIC DNA]</scope>
    <source>
        <strain evidence="2 3">OD-Hann</strain>
    </source>
</reference>
<sequence>MKSTGSCSHLDRECPEGSKCDVGPVGGGICCDAKNEEEWDKERHPKCKQGTLSKRTEWYGEVTRFGKNCSHKFCPSGYKCIQMKRLAHCCSEH</sequence>
<feature type="region of interest" description="Disordered" evidence="1">
    <location>
        <begin position="1"/>
        <end position="20"/>
    </location>
</feature>
<gene>
    <name evidence="2" type="ORF">OESDEN_19324</name>
</gene>
<feature type="compositionally biased region" description="Basic and acidic residues" evidence="1">
    <location>
        <begin position="9"/>
        <end position="19"/>
    </location>
</feature>
<evidence type="ECO:0000313" key="3">
    <source>
        <dbReference type="Proteomes" id="UP000053660"/>
    </source>
</evidence>
<dbReference type="PANTHER" id="PTHR47248:SF8">
    <property type="entry name" value="BPTI_KUNITZ INHIBITOR DOMAIN-CONTAINING PROTEIN-RELATED"/>
    <property type="match status" value="1"/>
</dbReference>
<evidence type="ECO:0000256" key="1">
    <source>
        <dbReference type="SAM" id="MobiDB-lite"/>
    </source>
</evidence>
<dbReference type="InterPro" id="IPR052861">
    <property type="entry name" value="BPTI/Kunitz_domain"/>
</dbReference>